<organism evidence="2 3">
    <name type="scientific">Cladobotryum mycophilum</name>
    <dbReference type="NCBI Taxonomy" id="491253"/>
    <lineage>
        <taxon>Eukaryota</taxon>
        <taxon>Fungi</taxon>
        <taxon>Dikarya</taxon>
        <taxon>Ascomycota</taxon>
        <taxon>Pezizomycotina</taxon>
        <taxon>Sordariomycetes</taxon>
        <taxon>Hypocreomycetidae</taxon>
        <taxon>Hypocreales</taxon>
        <taxon>Hypocreaceae</taxon>
        <taxon>Cladobotryum</taxon>
    </lineage>
</organism>
<comment type="caution">
    <text evidence="2">The sequence shown here is derived from an EMBL/GenBank/DDBJ whole genome shotgun (WGS) entry which is preliminary data.</text>
</comment>
<reference evidence="2 3" key="1">
    <citation type="submission" date="2024-01" db="EMBL/GenBank/DDBJ databases">
        <title>Complete genome of Cladobotryum mycophilum ATHUM6906.</title>
        <authorList>
            <person name="Christinaki A.C."/>
            <person name="Myridakis A.I."/>
            <person name="Kouvelis V.N."/>
        </authorList>
    </citation>
    <scope>NUCLEOTIDE SEQUENCE [LARGE SCALE GENOMIC DNA]</scope>
    <source>
        <strain evidence="2 3">ATHUM6906</strain>
    </source>
</reference>
<feature type="compositionally biased region" description="Basic and acidic residues" evidence="1">
    <location>
        <begin position="121"/>
        <end position="164"/>
    </location>
</feature>
<protein>
    <submittedName>
        <fullName evidence="2">Uncharacterized protein</fullName>
    </submittedName>
</protein>
<gene>
    <name evidence="2" type="ORF">PT974_08275</name>
</gene>
<feature type="region of interest" description="Disordered" evidence="1">
    <location>
        <begin position="1"/>
        <end position="30"/>
    </location>
</feature>
<dbReference type="EMBL" id="JAVFKD010000014">
    <property type="protein sequence ID" value="KAK5990012.1"/>
    <property type="molecule type" value="Genomic_DNA"/>
</dbReference>
<evidence type="ECO:0000313" key="3">
    <source>
        <dbReference type="Proteomes" id="UP001338125"/>
    </source>
</evidence>
<feature type="region of interest" description="Disordered" evidence="1">
    <location>
        <begin position="54"/>
        <end position="164"/>
    </location>
</feature>
<dbReference type="Proteomes" id="UP001338125">
    <property type="component" value="Unassembled WGS sequence"/>
</dbReference>
<accession>A0ABR0SCW5</accession>
<evidence type="ECO:0000256" key="1">
    <source>
        <dbReference type="SAM" id="MobiDB-lite"/>
    </source>
</evidence>
<feature type="compositionally biased region" description="Gly residues" evidence="1">
    <location>
        <begin position="100"/>
        <end position="111"/>
    </location>
</feature>
<name>A0ABR0SCW5_9HYPO</name>
<feature type="compositionally biased region" description="Low complexity" evidence="1">
    <location>
        <begin position="87"/>
        <end position="96"/>
    </location>
</feature>
<evidence type="ECO:0000313" key="2">
    <source>
        <dbReference type="EMBL" id="KAK5990012.1"/>
    </source>
</evidence>
<proteinExistence type="predicted"/>
<keyword evidence="3" id="KW-1185">Reference proteome</keyword>
<sequence length="164" mass="17358">MSPANDQDALRKVGRGGAGNYYSAKEADDASKDLEAQKLNLPIDHVPPGVGLVARAGRGGAGNFVDPAQNARDQEQLAHETAAAVRSNVKNNNSNNHQAQGGGLSGRGGAGNFNSSSSKAEQAKRREEEDKSRIAHLETKVKEAVESGLKVPEKVHHGLEKYKP</sequence>
<dbReference type="PANTHER" id="PTHR34693:SF1">
    <property type="entry name" value="PROTEIN PAR32"/>
    <property type="match status" value="1"/>
</dbReference>
<dbReference type="InterPro" id="IPR022024">
    <property type="entry name" value="DUF3602"/>
</dbReference>
<dbReference type="InterPro" id="IPR053203">
    <property type="entry name" value="Cisplatin_resist-associated"/>
</dbReference>
<dbReference type="PANTHER" id="PTHR34693">
    <property type="entry name" value="PROTEIN PAR32"/>
    <property type="match status" value="1"/>
</dbReference>
<dbReference type="Pfam" id="PF12223">
    <property type="entry name" value="DUF3602"/>
    <property type="match status" value="1"/>
</dbReference>